<feature type="binding site" evidence="8">
    <location>
        <position position="767"/>
    </location>
    <ligand>
        <name>substrate</name>
    </ligand>
</feature>
<feature type="domain" description="Phosphoribosylformylglycinamidine synthase linker" evidence="11">
    <location>
        <begin position="186"/>
        <end position="235"/>
    </location>
</feature>
<feature type="binding site" evidence="8">
    <location>
        <position position="465"/>
    </location>
    <ligand>
        <name>substrate</name>
    </ligand>
</feature>
<dbReference type="Gene3D" id="3.90.650.10">
    <property type="entry name" value="PurM-like C-terminal domain"/>
    <property type="match status" value="2"/>
</dbReference>
<dbReference type="GO" id="GO:0006189">
    <property type="term" value="P:'de novo' IMP biosynthetic process"/>
    <property type="evidence" value="ECO:0007669"/>
    <property type="project" value="UniProtKB-UniRule"/>
</dbReference>
<proteinExistence type="inferred from homology"/>
<keyword evidence="3 8" id="KW-0479">Metal-binding</keyword>
<dbReference type="GO" id="GO:0000287">
    <property type="term" value="F:magnesium ion binding"/>
    <property type="evidence" value="ECO:0007669"/>
    <property type="project" value="UniProtKB-UniRule"/>
</dbReference>
<dbReference type="InterPro" id="IPR036604">
    <property type="entry name" value="PurS-like_sf"/>
</dbReference>
<feature type="domain" description="PurM-like C-terminal" evidence="10">
    <location>
        <begin position="811"/>
        <end position="953"/>
    </location>
</feature>
<gene>
    <name evidence="8 12" type="primary">purL</name>
    <name evidence="12" type="ORF">K227x_62490</name>
</gene>
<dbReference type="PANTHER" id="PTHR43555">
    <property type="entry name" value="PHOSPHORIBOSYLFORMYLGLYCINAMIDINE SYNTHASE SUBUNIT PURL"/>
    <property type="match status" value="1"/>
</dbReference>
<evidence type="ECO:0000256" key="6">
    <source>
        <dbReference type="ARBA" id="ARBA00022840"/>
    </source>
</evidence>
<evidence type="ECO:0000256" key="4">
    <source>
        <dbReference type="ARBA" id="ARBA00022741"/>
    </source>
</evidence>
<feature type="domain" description="PurM-like N-terminal" evidence="9">
    <location>
        <begin position="290"/>
        <end position="415"/>
    </location>
</feature>
<dbReference type="Gene3D" id="1.10.8.750">
    <property type="entry name" value="Phosphoribosylformylglycinamidine synthase, linker domain"/>
    <property type="match status" value="1"/>
</dbReference>
<reference evidence="12 13" key="1">
    <citation type="submission" date="2019-02" db="EMBL/GenBank/DDBJ databases">
        <title>Deep-cultivation of Planctomycetes and their phenomic and genomic characterization uncovers novel biology.</title>
        <authorList>
            <person name="Wiegand S."/>
            <person name="Jogler M."/>
            <person name="Boedeker C."/>
            <person name="Pinto D."/>
            <person name="Vollmers J."/>
            <person name="Rivas-Marin E."/>
            <person name="Kohn T."/>
            <person name="Peeters S.H."/>
            <person name="Heuer A."/>
            <person name="Rast P."/>
            <person name="Oberbeckmann S."/>
            <person name="Bunk B."/>
            <person name="Jeske O."/>
            <person name="Meyerdierks A."/>
            <person name="Storesund J.E."/>
            <person name="Kallscheuer N."/>
            <person name="Luecker S."/>
            <person name="Lage O.M."/>
            <person name="Pohl T."/>
            <person name="Merkel B.J."/>
            <person name="Hornburger P."/>
            <person name="Mueller R.-W."/>
            <person name="Bruemmer F."/>
            <person name="Labrenz M."/>
            <person name="Spormann A.M."/>
            <person name="Op den Camp H."/>
            <person name="Overmann J."/>
            <person name="Amann R."/>
            <person name="Jetten M.S.M."/>
            <person name="Mascher T."/>
            <person name="Medema M.H."/>
            <person name="Devos D.P."/>
            <person name="Kaster A.-K."/>
            <person name="Ovreas L."/>
            <person name="Rohde M."/>
            <person name="Galperin M.Y."/>
            <person name="Jogler C."/>
        </authorList>
    </citation>
    <scope>NUCLEOTIDE SEQUENCE [LARGE SCALE GENOMIC DNA]</scope>
    <source>
        <strain evidence="12 13">K22_7</strain>
    </source>
</reference>
<sequence>MPLWQIDIYPADNQVDREAIRTSEEIAELGLGESVSIAMARGFLVQGNLDQAEAVRLAETLLSDSITEYPVVAIAGQDLLNEPPGDQTVQVNVLPKPGVMDPVAASTLGAAKDAGFSVEAVRTMRKYWIGNVDESSLDTICRRALSNDAIEQFVVGPLEMDQLDVGAPNDFQLLTVPIRELDDAGLEKLSKDGQLYLTLVEMQTIRAHFNTLGRDPTDIELESVAQTWSEHCSHKTLAGRIHYRGPNEAGLPMADERQYENMLKETIFAATQTIRKTLGENDWCVSVFKDNAGVVTFDDDFHVCFKVETHNHPSALEPYGGANTGIGGVIRDPMGTGLGAKPVCNTDVFCFAPPETPVDSLPPGILHPRRVMKGVVSGVRDYGNRMGIPTVNGAVYFDKRYLGNPLVYCGNVGMIPVGMEEKEVKPDDLIVAIGGRTGRDGIHGATFSSAELTSESESLSGGAVQIGNAITEKMVLDVLLQARDRGLFNAVTDCGAGGFSSAVGEMGEHLGAEVWLDKAPLKYDGLTYTEIWISEAQERMVFAVPQEKWDELRQLCESEGVEAAVLGRFVPTGRLHLTYQGHTVGDVSMQFLHDGRPPIIRDAVYNPPEVTTIDLPEMSADDHRDALLSIMGSLNVASKEWVIRQYDHEVQGGSVVKPLVGPQCDGPGDAAVIRPLIESRRGLVISCGMNPHYGDFDTYHMAASAIDEAMRNAVAVGANPEKIAILDNFCWGYTDRAETLGSLVRAAIACQDMAITLGTPFVSGKDSLNNEFSFMDGDGTKQTISIPPSLLISAMGQIDDVSKAVTMDAKEVGNVVFQVGETKSELGGSHLSLVRELTGGQVPMVDAILAKTTFVAMHRAIMSGQVRACHDLSEGGLAVAATEMAMAGMLGMSIDIESLCGGGISTTEALFSESNTRFLVEVPADAADDFEKSMKSDNVPVARLGTIQDCSDVIVSRGSDTVLNVTTGDAKEAWQKPLAW</sequence>
<evidence type="ECO:0000259" key="10">
    <source>
        <dbReference type="Pfam" id="PF02769"/>
    </source>
</evidence>
<evidence type="ECO:0000259" key="11">
    <source>
        <dbReference type="Pfam" id="PF18072"/>
    </source>
</evidence>
<comment type="similarity">
    <text evidence="8">Belongs to the FGAMS family.</text>
</comment>
<dbReference type="InterPro" id="IPR010918">
    <property type="entry name" value="PurM-like_C_dom"/>
</dbReference>
<evidence type="ECO:0000256" key="2">
    <source>
        <dbReference type="ARBA" id="ARBA00022598"/>
    </source>
</evidence>
<dbReference type="InterPro" id="IPR003850">
    <property type="entry name" value="PurS"/>
</dbReference>
<dbReference type="Gene3D" id="3.30.1330.10">
    <property type="entry name" value="PurM-like, N-terminal domain"/>
    <property type="match status" value="2"/>
</dbReference>
<dbReference type="Pfam" id="PF18072">
    <property type="entry name" value="FGAR-AT_linker"/>
    <property type="match status" value="1"/>
</dbReference>
<dbReference type="GO" id="GO:0005737">
    <property type="term" value="C:cytoplasm"/>
    <property type="evidence" value="ECO:0007669"/>
    <property type="project" value="UniProtKB-SubCell"/>
</dbReference>
<keyword evidence="6 8" id="KW-0067">ATP-binding</keyword>
<comment type="pathway">
    <text evidence="8">Purine metabolism; IMP biosynthesis via de novo pathway; 5-amino-1-(5-phospho-D-ribosyl)imidazole from N(2)-formyl-N(1)-(5-phospho-D-ribosyl)glycinamide: step 1/2.</text>
</comment>
<dbReference type="NCBIfam" id="TIGR01736">
    <property type="entry name" value="FGAM_synth_II"/>
    <property type="match status" value="1"/>
</dbReference>
<feature type="domain" description="PurM-like C-terminal" evidence="10">
    <location>
        <begin position="425"/>
        <end position="579"/>
    </location>
</feature>
<dbReference type="Proteomes" id="UP000318538">
    <property type="component" value="Chromosome"/>
</dbReference>
<keyword evidence="7 8" id="KW-0460">Magnesium</keyword>
<feature type="domain" description="PurM-like N-terminal" evidence="9">
    <location>
        <begin position="668"/>
        <end position="768"/>
    </location>
</feature>
<comment type="caution">
    <text evidence="8">Lacks conserved residue(s) required for the propagation of feature annotation.</text>
</comment>
<evidence type="ECO:0000256" key="1">
    <source>
        <dbReference type="ARBA" id="ARBA00022490"/>
    </source>
</evidence>
<evidence type="ECO:0000259" key="9">
    <source>
        <dbReference type="Pfam" id="PF00586"/>
    </source>
</evidence>
<dbReference type="KEGG" id="rlc:K227x_62490"/>
<comment type="subunit">
    <text evidence="8">Monomer. Part of the FGAM synthase complex composed of 1 PurL, 1 PurQ and 2 PurS subunits.</text>
</comment>
<dbReference type="InterPro" id="IPR010074">
    <property type="entry name" value="PRibForGlyAmidine_synth_PurL"/>
</dbReference>
<evidence type="ECO:0000256" key="8">
    <source>
        <dbReference type="HAMAP-Rule" id="MF_00420"/>
    </source>
</evidence>
<keyword evidence="5 8" id="KW-0658">Purine biosynthesis</keyword>
<dbReference type="CDD" id="cd02203">
    <property type="entry name" value="PurL_repeat1"/>
    <property type="match status" value="1"/>
</dbReference>
<feature type="active site" evidence="8">
    <location>
        <position position="231"/>
    </location>
</feature>
<organism evidence="12 13">
    <name type="scientific">Rubripirellula lacrimiformis</name>
    <dbReference type="NCBI Taxonomy" id="1930273"/>
    <lineage>
        <taxon>Bacteria</taxon>
        <taxon>Pseudomonadati</taxon>
        <taxon>Planctomycetota</taxon>
        <taxon>Planctomycetia</taxon>
        <taxon>Pirellulales</taxon>
        <taxon>Pirellulaceae</taxon>
        <taxon>Rubripirellula</taxon>
    </lineage>
</organism>
<comment type="function">
    <text evidence="8">Part of the phosphoribosylformylglycinamidine synthase complex involved in the purines biosynthetic pathway. Catalyzes the ATP-dependent conversion of formylglycinamide ribonucleotide (FGAR) and glutamine to yield formylglycinamidine ribonucleotide (FGAM) and glutamate. The FGAM synthase complex is composed of three subunits. PurQ produces an ammonia molecule by converting glutamine to glutamate. PurL transfers the ammonia molecule to FGAR to form FGAM in an ATP-dependent manner. PurS interacts with PurQ and PurL and is thought to assist in the transfer of the ammonia molecule from PurQ to PurL.</text>
</comment>
<feature type="binding site" evidence="8">
    <location>
        <position position="764"/>
    </location>
    <ligand>
        <name>ATP</name>
        <dbReference type="ChEBI" id="CHEBI:30616"/>
    </ligand>
</feature>
<feature type="binding site" evidence="8">
    <location>
        <position position="331"/>
    </location>
    <ligand>
        <name>substrate</name>
    </ligand>
</feature>
<feature type="binding site" evidence="8">
    <location>
        <position position="308"/>
    </location>
    <ligand>
        <name>Mg(2+)</name>
        <dbReference type="ChEBI" id="CHEBI:18420"/>
        <label>1</label>
    </ligand>
</feature>
<evidence type="ECO:0000256" key="5">
    <source>
        <dbReference type="ARBA" id="ARBA00022755"/>
    </source>
</evidence>
<dbReference type="RefSeq" id="WP_145176297.1">
    <property type="nucleotide sequence ID" value="NZ_CP036525.1"/>
</dbReference>
<accession>A0A517NL13</accession>
<keyword evidence="2 8" id="KW-0436">Ligase</keyword>
<evidence type="ECO:0000256" key="3">
    <source>
        <dbReference type="ARBA" id="ARBA00022723"/>
    </source>
</evidence>
<dbReference type="InterPro" id="IPR036676">
    <property type="entry name" value="PurM-like_C_sf"/>
</dbReference>
<dbReference type="EC" id="6.3.5.3" evidence="8"/>
<evidence type="ECO:0000313" key="13">
    <source>
        <dbReference type="Proteomes" id="UP000318538"/>
    </source>
</evidence>
<dbReference type="Pfam" id="PF00586">
    <property type="entry name" value="AIRS"/>
    <property type="match status" value="2"/>
</dbReference>
<dbReference type="Pfam" id="PF02700">
    <property type="entry name" value="PurS"/>
    <property type="match status" value="1"/>
</dbReference>
<evidence type="ECO:0000313" key="12">
    <source>
        <dbReference type="EMBL" id="QDT07820.1"/>
    </source>
</evidence>
<dbReference type="Pfam" id="PF02769">
    <property type="entry name" value="AIRS_C"/>
    <property type="match status" value="2"/>
</dbReference>
<dbReference type="InterPro" id="IPR041609">
    <property type="entry name" value="PurL_linker"/>
</dbReference>
<dbReference type="InterPro" id="IPR016188">
    <property type="entry name" value="PurM-like_N"/>
</dbReference>
<comment type="subcellular location">
    <subcellularLocation>
        <location evidence="8">Cytoplasm</location>
    </subcellularLocation>
</comment>
<dbReference type="GO" id="GO:0005524">
    <property type="term" value="F:ATP binding"/>
    <property type="evidence" value="ECO:0007669"/>
    <property type="project" value="UniProtKB-UniRule"/>
</dbReference>
<keyword evidence="13" id="KW-1185">Reference proteome</keyword>
<dbReference type="CDD" id="cd02204">
    <property type="entry name" value="PurL_repeat2"/>
    <property type="match status" value="1"/>
</dbReference>
<dbReference type="OrthoDB" id="9804441at2"/>
<dbReference type="AlphaFoldDB" id="A0A517NL13"/>
<keyword evidence="1 8" id="KW-0963">Cytoplasm</keyword>
<protein>
    <recommendedName>
        <fullName evidence="8">Phosphoribosylformylglycinamidine synthase subunit PurL</fullName>
        <shortName evidence="8">FGAM synthase</shortName>
        <ecNumber evidence="8">6.3.5.3</ecNumber>
    </recommendedName>
    <alternativeName>
        <fullName evidence="8">Formylglycinamide ribonucleotide amidotransferase subunit II</fullName>
        <shortName evidence="8">FGAR amidotransferase II</shortName>
        <shortName evidence="8">FGAR-AT II</shortName>
    </alternativeName>
    <alternativeName>
        <fullName evidence="8">Glutamine amidotransferase PurL</fullName>
    </alternativeName>
    <alternativeName>
        <fullName evidence="8">Phosphoribosylformylglycinamidine synthase subunit II</fullName>
    </alternativeName>
</protein>
<dbReference type="UniPathway" id="UPA00074">
    <property type="reaction ID" value="UER00128"/>
</dbReference>
<feature type="binding site" evidence="8">
    <location>
        <position position="306"/>
    </location>
    <ligand>
        <name>ATP</name>
        <dbReference type="ChEBI" id="CHEBI:30616"/>
    </ligand>
</feature>
<feature type="binding site" evidence="8">
    <location>
        <position position="727"/>
    </location>
    <ligand>
        <name>ATP</name>
        <dbReference type="ChEBI" id="CHEBI:30616"/>
    </ligand>
</feature>
<dbReference type="Gene3D" id="3.30.1280.10">
    <property type="entry name" value="Phosphoribosylformylglycinamidine synthase subunit PurS"/>
    <property type="match status" value="1"/>
</dbReference>
<dbReference type="InterPro" id="IPR036921">
    <property type="entry name" value="PurM-like_N_sf"/>
</dbReference>
<dbReference type="SUPFAM" id="SSF82697">
    <property type="entry name" value="PurS-like"/>
    <property type="match status" value="1"/>
</dbReference>
<dbReference type="GO" id="GO:0004642">
    <property type="term" value="F:phosphoribosylformylglycinamidine synthase activity"/>
    <property type="evidence" value="ECO:0007669"/>
    <property type="project" value="UniProtKB-UniRule"/>
</dbReference>
<dbReference type="SUPFAM" id="SSF55326">
    <property type="entry name" value="PurM N-terminal domain-like"/>
    <property type="match status" value="2"/>
</dbReference>
<feature type="active site" description="Proton acceptor" evidence="8">
    <location>
        <position position="310"/>
    </location>
</feature>
<feature type="binding site" evidence="8">
    <location>
        <position position="332"/>
    </location>
    <ligand>
        <name>Mg(2+)</name>
        <dbReference type="ChEBI" id="CHEBI:18420"/>
        <label>2</label>
    </ligand>
</feature>
<dbReference type="SUPFAM" id="SSF56042">
    <property type="entry name" value="PurM C-terminal domain-like"/>
    <property type="match status" value="2"/>
</dbReference>
<dbReference type="EMBL" id="CP036525">
    <property type="protein sequence ID" value="QDT07820.1"/>
    <property type="molecule type" value="Genomic_DNA"/>
</dbReference>
<keyword evidence="4 8" id="KW-0547">Nucleotide-binding</keyword>
<dbReference type="PANTHER" id="PTHR43555:SF1">
    <property type="entry name" value="PHOSPHORIBOSYLFORMYLGLYCINAMIDINE SYNTHASE SUBUNIT PURL"/>
    <property type="match status" value="1"/>
</dbReference>
<comment type="catalytic activity">
    <reaction evidence="8">
        <text>N(2)-formyl-N(1)-(5-phospho-beta-D-ribosyl)glycinamide + L-glutamine + ATP + H2O = 2-formamido-N(1)-(5-O-phospho-beta-D-ribosyl)acetamidine + L-glutamate + ADP + phosphate + H(+)</text>
        <dbReference type="Rhea" id="RHEA:17129"/>
        <dbReference type="ChEBI" id="CHEBI:15377"/>
        <dbReference type="ChEBI" id="CHEBI:15378"/>
        <dbReference type="ChEBI" id="CHEBI:29985"/>
        <dbReference type="ChEBI" id="CHEBI:30616"/>
        <dbReference type="ChEBI" id="CHEBI:43474"/>
        <dbReference type="ChEBI" id="CHEBI:58359"/>
        <dbReference type="ChEBI" id="CHEBI:147286"/>
        <dbReference type="ChEBI" id="CHEBI:147287"/>
        <dbReference type="ChEBI" id="CHEBI:456216"/>
        <dbReference type="EC" id="6.3.5.3"/>
    </reaction>
</comment>
<feature type="binding site" evidence="8">
    <location>
        <position position="493"/>
    </location>
    <ligand>
        <name>Mg(2+)</name>
        <dbReference type="ChEBI" id="CHEBI:18420"/>
        <label>2</label>
    </ligand>
</feature>
<dbReference type="HAMAP" id="MF_00420">
    <property type="entry name" value="PurL_2"/>
    <property type="match status" value="1"/>
</dbReference>
<evidence type="ECO:0000256" key="7">
    <source>
        <dbReference type="ARBA" id="ARBA00022842"/>
    </source>
</evidence>
<name>A0A517NL13_9BACT</name>